<accession>A0A1Y0L1K3</accession>
<dbReference type="KEGG" id="scla:SCLARK_00984"/>
<protein>
    <submittedName>
        <fullName evidence="1">Uncharacterized protein</fullName>
    </submittedName>
</protein>
<reference evidence="1 2" key="1">
    <citation type="submission" date="2017-11" db="EMBL/GenBank/DDBJ databases">
        <title>Complete genome sequence of Spiroplasma clarkii CN-5 (DSM 19994).</title>
        <authorList>
            <person name="Tsai Y.-M."/>
            <person name="Chang A."/>
            <person name="Lo W.-S."/>
            <person name="Kuo C.-H."/>
        </authorList>
    </citation>
    <scope>NUCLEOTIDE SEQUENCE [LARGE SCALE GENOMIC DNA]</scope>
    <source>
        <strain evidence="1 2">CN-5</strain>
    </source>
</reference>
<gene>
    <name evidence="1" type="ORF">SCLAR_v1c06620</name>
</gene>
<sequence length="140" mass="16163">MSAAFFDNSDELNTLFHLLGDAEKPKYSSKEIDGFCEDILINFNNLLEISTCFEILQADCLNRYKLNFSQVFEAEDINLNEMPNYQTNSVLWHNFIKTSFLMVSANQDSLNLISPKLVTNFLNIAKKLDEALQLKLHLYK</sequence>
<evidence type="ECO:0000313" key="1">
    <source>
        <dbReference type="EMBL" id="ATX70979.1"/>
    </source>
</evidence>
<evidence type="ECO:0000313" key="2">
    <source>
        <dbReference type="Proteomes" id="UP000231179"/>
    </source>
</evidence>
<keyword evidence="2" id="KW-1185">Reference proteome</keyword>
<dbReference type="Proteomes" id="UP000231179">
    <property type="component" value="Chromosome"/>
</dbReference>
<dbReference type="OrthoDB" id="389619at2"/>
<dbReference type="AlphaFoldDB" id="A0A1Y0L1K3"/>
<name>A0A1Y0L1K3_9MOLU</name>
<dbReference type="RefSeq" id="WP_100254528.1">
    <property type="nucleotide sequence ID" value="NZ_CP015819.1"/>
</dbReference>
<dbReference type="EMBL" id="CP024870">
    <property type="protein sequence ID" value="ATX70979.1"/>
    <property type="molecule type" value="Genomic_DNA"/>
</dbReference>
<proteinExistence type="predicted"/>
<organism evidence="1 2">
    <name type="scientific">Spiroplasma clarkii</name>
    <dbReference type="NCBI Taxonomy" id="2139"/>
    <lineage>
        <taxon>Bacteria</taxon>
        <taxon>Bacillati</taxon>
        <taxon>Mycoplasmatota</taxon>
        <taxon>Mollicutes</taxon>
        <taxon>Entomoplasmatales</taxon>
        <taxon>Spiroplasmataceae</taxon>
        <taxon>Spiroplasma</taxon>
    </lineage>
</organism>